<evidence type="ECO:0000313" key="2">
    <source>
        <dbReference type="EMBL" id="VUF15215.1"/>
    </source>
</evidence>
<dbReference type="RefSeq" id="WP_144767614.1">
    <property type="nucleotide sequence ID" value="NZ_BPQI01000021.1"/>
</dbReference>
<reference evidence="1" key="2">
    <citation type="journal article" date="2021" name="Front. Microbiol.">
        <title>Comprehensive Comparative Genomics and Phenotyping of Methylobacterium Species.</title>
        <authorList>
            <person name="Alessa O."/>
            <person name="Ogura Y."/>
            <person name="Fujitani Y."/>
            <person name="Takami H."/>
            <person name="Hayashi T."/>
            <person name="Sahin N."/>
            <person name="Tani A."/>
        </authorList>
    </citation>
    <scope>NUCLEOTIDE SEQUENCE</scope>
    <source>
        <strain evidence="1">DSM 22415</strain>
    </source>
</reference>
<reference evidence="1" key="3">
    <citation type="submission" date="2021-08" db="EMBL/GenBank/DDBJ databases">
        <authorList>
            <person name="Tani A."/>
            <person name="Ola A."/>
            <person name="Ogura Y."/>
            <person name="Katsura K."/>
            <person name="Hayashi T."/>
        </authorList>
    </citation>
    <scope>NUCLEOTIDE SEQUENCE</scope>
    <source>
        <strain evidence="1">DSM 22415</strain>
    </source>
</reference>
<reference evidence="2 3" key="1">
    <citation type="submission" date="2019-06" db="EMBL/GenBank/DDBJ databases">
        <authorList>
            <person name="Rodrigo-Torres L."/>
            <person name="Arahal R. D."/>
            <person name="Lucena T."/>
        </authorList>
    </citation>
    <scope>NUCLEOTIDE SEQUENCE [LARGE SCALE GENOMIC DNA]</scope>
    <source>
        <strain evidence="2 3">SW08-7</strain>
    </source>
</reference>
<dbReference type="EMBL" id="BPQI01000021">
    <property type="protein sequence ID" value="GJD55206.1"/>
    <property type="molecule type" value="Genomic_DNA"/>
</dbReference>
<dbReference type="EMBL" id="CABFVH010000048">
    <property type="protein sequence ID" value="VUF15215.1"/>
    <property type="molecule type" value="Genomic_DNA"/>
</dbReference>
<gene>
    <name evidence="1" type="ORF">IFDJLNFL_1090</name>
    <name evidence="2" type="ORF">MTDSW087_04950</name>
</gene>
<evidence type="ECO:0000313" key="1">
    <source>
        <dbReference type="EMBL" id="GJD55206.1"/>
    </source>
</evidence>
<keyword evidence="4" id="KW-1185">Reference proteome</keyword>
<dbReference type="Proteomes" id="UP000401717">
    <property type="component" value="Unassembled WGS sequence"/>
</dbReference>
<proteinExistence type="predicted"/>
<organism evidence="2 3">
    <name type="scientific">Methylobacterium dankookense</name>
    <dbReference type="NCBI Taxonomy" id="560405"/>
    <lineage>
        <taxon>Bacteria</taxon>
        <taxon>Pseudomonadati</taxon>
        <taxon>Pseudomonadota</taxon>
        <taxon>Alphaproteobacteria</taxon>
        <taxon>Hyphomicrobiales</taxon>
        <taxon>Methylobacteriaceae</taxon>
        <taxon>Methylobacterium</taxon>
    </lineage>
</organism>
<dbReference type="AlphaFoldDB" id="A0A564G3Z8"/>
<accession>A0A564G3Z8</accession>
<name>A0A564G3Z8_9HYPH</name>
<evidence type="ECO:0008006" key="5">
    <source>
        <dbReference type="Google" id="ProtNLM"/>
    </source>
</evidence>
<evidence type="ECO:0000313" key="4">
    <source>
        <dbReference type="Proteomes" id="UP001055303"/>
    </source>
</evidence>
<dbReference type="Proteomes" id="UP001055303">
    <property type="component" value="Unassembled WGS sequence"/>
</dbReference>
<evidence type="ECO:0000313" key="3">
    <source>
        <dbReference type="Proteomes" id="UP000401717"/>
    </source>
</evidence>
<protein>
    <recommendedName>
        <fullName evidence="5">ASCH domain-containing protein</fullName>
    </recommendedName>
</protein>
<dbReference type="OrthoDB" id="200334at2"/>
<sequence length="149" mass="16728">MVAYSFKRQFMQPIRERVKPHTLRDFRRGRSRHARPGEQLQLYVGMRTSSCELIGRAVCDRFQSVSLDFSAPNPIVLTDLVEVGFSTFEAAGEPQAVRAVDSFAVSDGFEDIEAMARFWRDTHDTSIWQGCLIGWDVTTLVLADAAVAA</sequence>